<evidence type="ECO:0000256" key="1">
    <source>
        <dbReference type="SAM" id="SignalP"/>
    </source>
</evidence>
<proteinExistence type="predicted"/>
<gene>
    <name evidence="2" type="ORF">C4561_01550</name>
</gene>
<organism evidence="2 3">
    <name type="scientific">candidate division WWE3 bacterium</name>
    <dbReference type="NCBI Taxonomy" id="2053526"/>
    <lineage>
        <taxon>Bacteria</taxon>
        <taxon>Katanobacteria</taxon>
    </lineage>
</organism>
<accession>A0A3A4ZFG6</accession>
<feature type="chain" id="PRO_5017438327" description="Carboxypeptidase regulatory-like domain-containing protein" evidence="1">
    <location>
        <begin position="22"/>
        <end position="411"/>
    </location>
</feature>
<evidence type="ECO:0008006" key="4">
    <source>
        <dbReference type="Google" id="ProtNLM"/>
    </source>
</evidence>
<comment type="caution">
    <text evidence="2">The sequence shown here is derived from an EMBL/GenBank/DDBJ whole genome shotgun (WGS) entry which is preliminary data.</text>
</comment>
<name>A0A3A4ZFG6_UNCKA</name>
<dbReference type="Proteomes" id="UP000265540">
    <property type="component" value="Unassembled WGS sequence"/>
</dbReference>
<evidence type="ECO:0000313" key="2">
    <source>
        <dbReference type="EMBL" id="RJR27768.1"/>
    </source>
</evidence>
<evidence type="ECO:0000313" key="3">
    <source>
        <dbReference type="Proteomes" id="UP000265540"/>
    </source>
</evidence>
<sequence>MKTKVVQLLIIVILTSSLLIAANRTVPVGGCYTQNYLSAVADSVKVVATDSASLNDTISLAWTSSCYSGKITVDADGDYVSLEYLIYDDDTVFQSSETIYFSTTVDDDSSLLDFVRNSGTWTSAEADSVLSAVRDDVMAKKIWNIAFSTGFTAGSMGDSLTNWTYVQGQAAGITADAIVEAWANRYLSDFADAADFDSTFAGALHRAGQVSLRGNRTLTLTFYDSVSSEVIPFTSATIKNYNGTANLWYFKTDASGVEATTLPADSYKVYPYQYQVTFPSSYYTFNIDSGNVNDTINASPLASSPYDPQHATITARGYIFRPNLVNKNGVLVRARISKENVKLTRGNIPISPIWVTDTTDTNGYFEFNLYVSDSLTPRTPWTIEAIDSLEKPFKTTTVYTPVTSPYDIEWR</sequence>
<dbReference type="EMBL" id="QZJF01000007">
    <property type="protein sequence ID" value="RJR27768.1"/>
    <property type="molecule type" value="Genomic_DNA"/>
</dbReference>
<keyword evidence="1" id="KW-0732">Signal</keyword>
<feature type="signal peptide" evidence="1">
    <location>
        <begin position="1"/>
        <end position="21"/>
    </location>
</feature>
<dbReference type="AlphaFoldDB" id="A0A3A4ZFG6"/>
<reference evidence="2 3" key="1">
    <citation type="journal article" date="2017" name="ISME J.">
        <title>Energy and carbon metabolisms in a deep terrestrial subsurface fluid microbial community.</title>
        <authorList>
            <person name="Momper L."/>
            <person name="Jungbluth S.P."/>
            <person name="Lee M.D."/>
            <person name="Amend J.P."/>
        </authorList>
    </citation>
    <scope>NUCLEOTIDE SEQUENCE [LARGE SCALE GENOMIC DNA]</scope>
    <source>
        <strain evidence="2">SURF_46</strain>
    </source>
</reference>
<protein>
    <recommendedName>
        <fullName evidence="4">Carboxypeptidase regulatory-like domain-containing protein</fullName>
    </recommendedName>
</protein>